<evidence type="ECO:0000313" key="2">
    <source>
        <dbReference type="EMBL" id="RZR75578.1"/>
    </source>
</evidence>
<gene>
    <name evidence="2" type="ORF">BHM03_00062682</name>
</gene>
<organism evidence="2">
    <name type="scientific">Ensete ventricosum</name>
    <name type="common">Abyssinian banana</name>
    <name type="synonym">Musa ensete</name>
    <dbReference type="NCBI Taxonomy" id="4639"/>
    <lineage>
        <taxon>Eukaryota</taxon>
        <taxon>Viridiplantae</taxon>
        <taxon>Streptophyta</taxon>
        <taxon>Embryophyta</taxon>
        <taxon>Tracheophyta</taxon>
        <taxon>Spermatophyta</taxon>
        <taxon>Magnoliopsida</taxon>
        <taxon>Liliopsida</taxon>
        <taxon>Zingiberales</taxon>
        <taxon>Musaceae</taxon>
        <taxon>Ensete</taxon>
    </lineage>
</organism>
<proteinExistence type="predicted"/>
<dbReference type="Proteomes" id="UP000290560">
    <property type="component" value="Unassembled WGS sequence"/>
</dbReference>
<name>A0A445MMY1_ENSVE</name>
<feature type="compositionally biased region" description="Basic and acidic residues" evidence="1">
    <location>
        <begin position="1"/>
        <end position="12"/>
    </location>
</feature>
<dbReference type="AlphaFoldDB" id="A0A445MMY1"/>
<dbReference type="EMBL" id="KV876987">
    <property type="protein sequence ID" value="RZR75578.1"/>
    <property type="molecule type" value="Genomic_DNA"/>
</dbReference>
<reference evidence="2" key="1">
    <citation type="journal article" date="2018" name="Data Brief">
        <title>Genome sequence data from 17 accessions of Ensete ventricosum, a staple food crop for millions in Ethiopia.</title>
        <authorList>
            <person name="Yemataw Z."/>
            <person name="Muzemil S."/>
            <person name="Ambachew D."/>
            <person name="Tripathi L."/>
            <person name="Tesfaye K."/>
            <person name="Chala A."/>
            <person name="Farbos A."/>
            <person name="O'Neill P."/>
            <person name="Moore K."/>
            <person name="Grant M."/>
            <person name="Studholme D.J."/>
        </authorList>
    </citation>
    <scope>NUCLEOTIDE SEQUENCE [LARGE SCALE GENOMIC DNA]</scope>
    <source>
        <tissue evidence="2">Leaf</tissue>
    </source>
</reference>
<protein>
    <submittedName>
        <fullName evidence="2">Uncharacterized protein</fullName>
    </submittedName>
</protein>
<sequence length="75" mass="8325">MSSREREQDHHIVCATSESIREDEVKDDVNEDAYEKEEGPGDHCMSSAKQVGVHPLEAIQEALELVVNVGEAMCI</sequence>
<accession>A0A445MMY1</accession>
<evidence type="ECO:0000256" key="1">
    <source>
        <dbReference type="SAM" id="MobiDB-lite"/>
    </source>
</evidence>
<feature type="region of interest" description="Disordered" evidence="1">
    <location>
        <begin position="1"/>
        <end position="27"/>
    </location>
</feature>